<dbReference type="PROSITE" id="PS50887">
    <property type="entry name" value="GGDEF"/>
    <property type="match status" value="1"/>
</dbReference>
<dbReference type="InterPro" id="IPR000014">
    <property type="entry name" value="PAS"/>
</dbReference>
<name>A0ABZ3EXA7_9FIRM</name>
<dbReference type="EMBL" id="CP146256">
    <property type="protein sequence ID" value="XAH74090.1"/>
    <property type="molecule type" value="Genomic_DNA"/>
</dbReference>
<evidence type="ECO:0000259" key="2">
    <source>
        <dbReference type="PROSITE" id="PS50887"/>
    </source>
</evidence>
<accession>A0ABZ3EXA7</accession>
<dbReference type="InterPro" id="IPR029787">
    <property type="entry name" value="Nucleotide_cyclase"/>
</dbReference>
<evidence type="ECO:0000313" key="3">
    <source>
        <dbReference type="EMBL" id="XAH74090.1"/>
    </source>
</evidence>
<dbReference type="SUPFAM" id="SSF55073">
    <property type="entry name" value="Nucleotide cyclase"/>
    <property type="match status" value="1"/>
</dbReference>
<dbReference type="RefSeq" id="WP_342757685.1">
    <property type="nucleotide sequence ID" value="NZ_CP146256.1"/>
</dbReference>
<sequence length="437" mass="49545">MDDISQKTLIAMQDVLEKLLSGKQCGVMEVHTSIPELQALVTKMNQLIQNLNEINHLATDLSQGKLDTPVPPRHNYMASPLKQLHSQLSILTWSLRQLRSGYVVSKFENTGELFDACNELVDQVAVFSTQEADSITPSMSISFNSWRYHQILQTLNLLHVSVLEVDGNGRVIYANLSAKEMFGDIKYISEQTKSNVIKFIATNIIIDKENNIFPIHQEIYEESSSTWYQITSDRFLLPNGQVCVFNVIDNISKWKFNECKLKMSAAIDEMTGAYNRKSGLEELENIMTRADSSKTHCIAFIDIDGLKPINDNYGHSEGDYAIKTIANVLLSSVRDSDVVCRYGGDEFMIIFKNSEEDAAEKIITRMCDKLKELGNKTPKPYTMSFSYGIKAFSNCTDSAYNITDLLKEADQKMYQYKTKKRRCKEGIPASVNRQQHS</sequence>
<evidence type="ECO:0000313" key="4">
    <source>
        <dbReference type="Proteomes" id="UP001451571"/>
    </source>
</evidence>
<dbReference type="Pfam" id="PF00990">
    <property type="entry name" value="GGDEF"/>
    <property type="match status" value="1"/>
</dbReference>
<dbReference type="InterPro" id="IPR043128">
    <property type="entry name" value="Rev_trsase/Diguanyl_cyclase"/>
</dbReference>
<dbReference type="CDD" id="cd01949">
    <property type="entry name" value="GGDEF"/>
    <property type="match status" value="1"/>
</dbReference>
<dbReference type="Proteomes" id="UP001451571">
    <property type="component" value="Chromosome"/>
</dbReference>
<dbReference type="InterPro" id="IPR050469">
    <property type="entry name" value="Diguanylate_Cyclase"/>
</dbReference>
<proteinExistence type="predicted"/>
<evidence type="ECO:0000259" key="1">
    <source>
        <dbReference type="PROSITE" id="PS50112"/>
    </source>
</evidence>
<protein>
    <submittedName>
        <fullName evidence="3">Sensor domain-containing diguanylate cyclase</fullName>
    </submittedName>
</protein>
<dbReference type="PROSITE" id="PS50112">
    <property type="entry name" value="PAS"/>
    <property type="match status" value="1"/>
</dbReference>
<dbReference type="PANTHER" id="PTHR45138:SF23">
    <property type="entry name" value="SIGNALING PROTEIN"/>
    <property type="match status" value="1"/>
</dbReference>
<feature type="domain" description="GGDEF" evidence="2">
    <location>
        <begin position="294"/>
        <end position="430"/>
    </location>
</feature>
<dbReference type="NCBIfam" id="TIGR00254">
    <property type="entry name" value="GGDEF"/>
    <property type="match status" value="1"/>
</dbReference>
<gene>
    <name evidence="3" type="ORF">V6984_21735</name>
</gene>
<organism evidence="3 4">
    <name type="scientific">Kineothrix sedimenti</name>
    <dbReference type="NCBI Taxonomy" id="3123317"/>
    <lineage>
        <taxon>Bacteria</taxon>
        <taxon>Bacillati</taxon>
        <taxon>Bacillota</taxon>
        <taxon>Clostridia</taxon>
        <taxon>Lachnospirales</taxon>
        <taxon>Lachnospiraceae</taxon>
        <taxon>Kineothrix</taxon>
    </lineage>
</organism>
<dbReference type="InterPro" id="IPR000160">
    <property type="entry name" value="GGDEF_dom"/>
</dbReference>
<dbReference type="Gene3D" id="3.30.70.270">
    <property type="match status" value="1"/>
</dbReference>
<keyword evidence="4" id="KW-1185">Reference proteome</keyword>
<dbReference type="SMART" id="SM00267">
    <property type="entry name" value="GGDEF"/>
    <property type="match status" value="1"/>
</dbReference>
<reference evidence="3 4" key="1">
    <citation type="submission" date="2024-02" db="EMBL/GenBank/DDBJ databases">
        <title>Bacterial strain from lacustrine sediment.</title>
        <authorList>
            <person name="Petit C."/>
            <person name="Fadhlaoui K."/>
        </authorList>
    </citation>
    <scope>NUCLEOTIDE SEQUENCE [LARGE SCALE GENOMIC DNA]</scope>
    <source>
        <strain evidence="3 4">IPX-CK</strain>
    </source>
</reference>
<feature type="domain" description="PAS" evidence="1">
    <location>
        <begin position="147"/>
        <end position="183"/>
    </location>
</feature>
<dbReference type="PANTHER" id="PTHR45138">
    <property type="entry name" value="REGULATORY COMPONENTS OF SENSORY TRANSDUCTION SYSTEM"/>
    <property type="match status" value="1"/>
</dbReference>